<dbReference type="RefSeq" id="WP_338394908.1">
    <property type="nucleotide sequence ID" value="NZ_AP025315.1"/>
</dbReference>
<dbReference type="KEGG" id="fax:FUAX_38410"/>
<keyword evidence="1" id="KW-0812">Transmembrane</keyword>
<geneLocation type="plasmid" evidence="2 3">
    <name>pFA1</name>
</geneLocation>
<dbReference type="EMBL" id="AP025315">
    <property type="protein sequence ID" value="BDD11409.1"/>
    <property type="molecule type" value="Genomic_DNA"/>
</dbReference>
<reference evidence="2 3" key="1">
    <citation type="submission" date="2021-12" db="EMBL/GenBank/DDBJ databases">
        <title>Genome sequencing of bacteria with rrn-lacking chromosome and rrn-plasmid.</title>
        <authorList>
            <person name="Anda M."/>
            <person name="Iwasaki W."/>
        </authorList>
    </citation>
    <scope>NUCLEOTIDE SEQUENCE [LARGE SCALE GENOMIC DNA]</scope>
    <source>
        <strain evidence="2 3">DSM 100852</strain>
        <plasmid evidence="2 3">pFA1</plasmid>
    </source>
</reference>
<keyword evidence="3" id="KW-1185">Reference proteome</keyword>
<feature type="transmembrane region" description="Helical" evidence="1">
    <location>
        <begin position="27"/>
        <end position="48"/>
    </location>
</feature>
<evidence type="ECO:0008006" key="4">
    <source>
        <dbReference type="Google" id="ProtNLM"/>
    </source>
</evidence>
<feature type="transmembrane region" description="Helical" evidence="1">
    <location>
        <begin position="60"/>
        <end position="85"/>
    </location>
</feature>
<keyword evidence="1" id="KW-1133">Transmembrane helix</keyword>
<evidence type="ECO:0000256" key="1">
    <source>
        <dbReference type="SAM" id="Phobius"/>
    </source>
</evidence>
<evidence type="ECO:0000313" key="3">
    <source>
        <dbReference type="Proteomes" id="UP001348817"/>
    </source>
</evidence>
<accession>A0AAU9CY19</accession>
<evidence type="ECO:0000313" key="2">
    <source>
        <dbReference type="EMBL" id="BDD11409.1"/>
    </source>
</evidence>
<gene>
    <name evidence="2" type="ORF">FUAX_38410</name>
</gene>
<keyword evidence="2" id="KW-0614">Plasmid</keyword>
<proteinExistence type="predicted"/>
<sequence length="559" mass="61838">MKKAFIYLGGLLMLLFFVYVTTPTIAYGFMLFPILILVSGGGIQYFLSKSGANENSKYSKILPIFLGLVAGYLVLANVFSSWALFHSDDYRNLIGTVKEGKDFSERIAPISTEDIRIVDKGMARRLGDKMLGSKPALGSQTDLGEFSIQSVNGKLYWVAPLLHSGFFKWLSNGDGTPGYVMVSANNERDVRLVGTVGGAPVRIKYQPNAYFFDNLYRHTYFDGNITRGLTDFTFEIDDNGKPYWVITGYKKKIGFSGNEAEKVIVMDPATGDTEYFDIDKAPAWIDRIQPEHFIASQLKDWGEYVHGYWNFSNQGKLTITDGLTLVYGSNGKSYWYTGLTSVGADDGTVGFALVDTRTKQTTWYPLTGATEEAARQSAMGKVQEKGYEASFPVAYNINNVPTYVMSLKDNAGLVKMIAMVSVQDYSIVGVGANVKEALRDYKGVLNGKGNAIATSSNVASFEIETEVVRVGADTRNGNTFYYMILKGFENKVFVGGSTISNEIPITTVGDRVKVSYDDGGNELVDINSFDNLEFQLQKTEGQQKLERYFEATAKANIEK</sequence>
<feature type="transmembrane region" description="Helical" evidence="1">
    <location>
        <begin position="5"/>
        <end position="21"/>
    </location>
</feature>
<organism evidence="2 3">
    <name type="scientific">Fulvitalea axinellae</name>
    <dbReference type="NCBI Taxonomy" id="1182444"/>
    <lineage>
        <taxon>Bacteria</taxon>
        <taxon>Pseudomonadati</taxon>
        <taxon>Bacteroidota</taxon>
        <taxon>Cytophagia</taxon>
        <taxon>Cytophagales</taxon>
        <taxon>Persicobacteraceae</taxon>
        <taxon>Fulvitalea</taxon>
    </lineage>
</organism>
<keyword evidence="1" id="KW-0472">Membrane</keyword>
<protein>
    <recommendedName>
        <fullName evidence="4">Cell shape-determining protein</fullName>
    </recommendedName>
</protein>
<dbReference type="Proteomes" id="UP001348817">
    <property type="component" value="Plasmid pFA1"/>
</dbReference>
<dbReference type="AlphaFoldDB" id="A0AAU9CY19"/>
<name>A0AAU9CY19_9BACT</name>